<feature type="region of interest" description="Disordered" evidence="3">
    <location>
        <begin position="232"/>
        <end position="277"/>
    </location>
</feature>
<feature type="compositionally biased region" description="Basic and acidic residues" evidence="3">
    <location>
        <begin position="312"/>
        <end position="325"/>
    </location>
</feature>
<proteinExistence type="predicted"/>
<feature type="region of interest" description="Disordered" evidence="3">
    <location>
        <begin position="611"/>
        <end position="676"/>
    </location>
</feature>
<dbReference type="Gene3D" id="3.30.70.330">
    <property type="match status" value="1"/>
</dbReference>
<keyword evidence="6" id="KW-1185">Reference proteome</keyword>
<feature type="region of interest" description="Disordered" evidence="3">
    <location>
        <begin position="19"/>
        <end position="43"/>
    </location>
</feature>
<dbReference type="STRING" id="106004.A0A1Y2FGF3"/>
<dbReference type="Proteomes" id="UP000193467">
    <property type="component" value="Unassembled WGS sequence"/>
</dbReference>
<feature type="region of interest" description="Disordered" evidence="3">
    <location>
        <begin position="312"/>
        <end position="344"/>
    </location>
</feature>
<dbReference type="InterPro" id="IPR045537">
    <property type="entry name" value="Lar7_xRRM"/>
</dbReference>
<feature type="compositionally biased region" description="Basic and acidic residues" evidence="3">
    <location>
        <begin position="402"/>
        <end position="416"/>
    </location>
</feature>
<feature type="region of interest" description="Disordered" evidence="3">
    <location>
        <begin position="377"/>
        <end position="477"/>
    </location>
</feature>
<feature type="domain" description="XRRM" evidence="4">
    <location>
        <begin position="486"/>
        <end position="642"/>
    </location>
</feature>
<sequence>MAFRPRSVAVKAKKAATSAAAASASSSAAAPSTSTSAPASSSTVNASIAAVKPTASSSNSTTCDVTMADDHEPVASTSRALAAVKLDHKEEQRLETLLSAIESCFCDWGLSAHRSSGLLDLLEASKDSYVHLQHVLKLPPVRALTDNQADVQKALKLRPSPSLTVHESGFQLRRTNTPNFERLKQMQPADWDDMAIYLENIPAVPTSVDSPSSLSTFLSTLLSSQLQRLVLPPLYDPSNPPSEPNHPRASANDQSEVFAKAQAEASGKESVRRGLGLPTGGGPFRGFAFVVLETKEDAERALETWAWEKTDLEREAEAKGDAGEDRMDEDGEEGKPTSADPTTLARRSGFRALSYARWLDLKAEYLDYQHHLTTLRNSHDRERKSHAYQQRSRRSPSPPRPSRADQHREARDREDNYGPSPHHSSSAKKGKRASDFEAREDRPPKKARRSSVSLVGGPRPGRPATPEPLGDDVAPDSEEALAKRGAFPKGCIMWVRNVHEKSTKTSLKTVLSGLLEELEEGSGRGVEFVDYEKGLDVCHVRFSSSHLASLMLDHFTNSTCTHLAPTYISSPQSTATPPEGIEHDPNRRPIAAQLLEGERERLYWQGLPESTRRGARKSAAGPVALVKERKRLDESTEGESDEERRRRLEEAEEQRKREREKANEEEKRPRKKPSKF</sequence>
<dbReference type="GO" id="GO:1990904">
    <property type="term" value="C:ribonucleoprotein complex"/>
    <property type="evidence" value="ECO:0007669"/>
    <property type="project" value="UniProtKB-UniRule"/>
</dbReference>
<comment type="caution">
    <text evidence="5">The sequence shown here is derived from an EMBL/GenBank/DDBJ whole genome shotgun (WGS) entry which is preliminary data.</text>
</comment>
<reference evidence="5 6" key="1">
    <citation type="submission" date="2016-07" db="EMBL/GenBank/DDBJ databases">
        <title>Pervasive Adenine N6-methylation of Active Genes in Fungi.</title>
        <authorList>
            <consortium name="DOE Joint Genome Institute"/>
            <person name="Mondo S.J."/>
            <person name="Dannebaum R.O."/>
            <person name="Kuo R.C."/>
            <person name="Labutti K."/>
            <person name="Haridas S."/>
            <person name="Kuo A."/>
            <person name="Salamov A."/>
            <person name="Ahrendt S.R."/>
            <person name="Lipzen A."/>
            <person name="Sullivan W."/>
            <person name="Andreopoulos W.B."/>
            <person name="Clum A."/>
            <person name="Lindquist E."/>
            <person name="Daum C."/>
            <person name="Ramamoorthy G.K."/>
            <person name="Gryganskyi A."/>
            <person name="Culley D."/>
            <person name="Magnuson J.K."/>
            <person name="James T.Y."/>
            <person name="O'Malley M.A."/>
            <person name="Stajich J.E."/>
            <person name="Spatafora J.W."/>
            <person name="Visel A."/>
            <person name="Grigoriev I.V."/>
        </authorList>
    </citation>
    <scope>NUCLEOTIDE SEQUENCE [LARGE SCALE GENOMIC DNA]</scope>
    <source>
        <strain evidence="5 6">62-1032</strain>
    </source>
</reference>
<name>A0A1Y2FGF3_9BASI</name>
<feature type="compositionally biased region" description="Basic and acidic residues" evidence="3">
    <location>
        <begin position="432"/>
        <end position="444"/>
    </location>
</feature>
<dbReference type="GO" id="GO:0070034">
    <property type="term" value="F:telomerase RNA binding"/>
    <property type="evidence" value="ECO:0007669"/>
    <property type="project" value="InterPro"/>
</dbReference>
<dbReference type="EMBL" id="MCGR01000020">
    <property type="protein sequence ID" value="ORY83002.1"/>
    <property type="molecule type" value="Genomic_DNA"/>
</dbReference>
<evidence type="ECO:0000256" key="1">
    <source>
        <dbReference type="ARBA" id="ARBA00022884"/>
    </source>
</evidence>
<keyword evidence="1 2" id="KW-0694">RNA-binding</keyword>
<dbReference type="PROSITE" id="PS51939">
    <property type="entry name" value="XRRM"/>
    <property type="match status" value="1"/>
</dbReference>
<evidence type="ECO:0000256" key="2">
    <source>
        <dbReference type="PROSITE-ProRule" id="PRU01288"/>
    </source>
</evidence>
<dbReference type="Gene3D" id="1.10.10.10">
    <property type="entry name" value="Winged helix-like DNA-binding domain superfamily/Winged helix DNA-binding domain"/>
    <property type="match status" value="1"/>
</dbReference>
<gene>
    <name evidence="5" type="ORF">BCR35DRAFT_80467</name>
</gene>
<feature type="compositionally biased region" description="Pro residues" evidence="3">
    <location>
        <begin position="234"/>
        <end position="244"/>
    </location>
</feature>
<dbReference type="Pfam" id="PF19977">
    <property type="entry name" value="xRRM"/>
    <property type="match status" value="1"/>
</dbReference>
<dbReference type="InterPro" id="IPR012677">
    <property type="entry name" value="Nucleotide-bd_a/b_plait_sf"/>
</dbReference>
<evidence type="ECO:0000256" key="3">
    <source>
        <dbReference type="SAM" id="MobiDB-lite"/>
    </source>
</evidence>
<dbReference type="InterPro" id="IPR014886">
    <property type="entry name" value="La_xRRM"/>
</dbReference>
<dbReference type="InterPro" id="IPR036388">
    <property type="entry name" value="WH-like_DNA-bd_sf"/>
</dbReference>
<accession>A0A1Y2FGF3</accession>
<evidence type="ECO:0000259" key="4">
    <source>
        <dbReference type="PROSITE" id="PS51939"/>
    </source>
</evidence>
<protein>
    <recommendedName>
        <fullName evidence="4">XRRM domain-containing protein</fullName>
    </recommendedName>
</protein>
<dbReference type="OrthoDB" id="439993at2759"/>
<dbReference type="GO" id="GO:1904868">
    <property type="term" value="P:telomerase catalytic core complex assembly"/>
    <property type="evidence" value="ECO:0007669"/>
    <property type="project" value="InterPro"/>
</dbReference>
<dbReference type="AlphaFoldDB" id="A0A1Y2FGF3"/>
<feature type="compositionally biased region" description="Basic and acidic residues" evidence="3">
    <location>
        <begin position="642"/>
        <end position="668"/>
    </location>
</feature>
<organism evidence="5 6">
    <name type="scientific">Leucosporidium creatinivorum</name>
    <dbReference type="NCBI Taxonomy" id="106004"/>
    <lineage>
        <taxon>Eukaryota</taxon>
        <taxon>Fungi</taxon>
        <taxon>Dikarya</taxon>
        <taxon>Basidiomycota</taxon>
        <taxon>Pucciniomycotina</taxon>
        <taxon>Microbotryomycetes</taxon>
        <taxon>Leucosporidiales</taxon>
        <taxon>Leucosporidium</taxon>
    </lineage>
</organism>
<evidence type="ECO:0000313" key="6">
    <source>
        <dbReference type="Proteomes" id="UP000193467"/>
    </source>
</evidence>
<evidence type="ECO:0000313" key="5">
    <source>
        <dbReference type="EMBL" id="ORY83002.1"/>
    </source>
</evidence>
<dbReference type="InParanoid" id="A0A1Y2FGF3"/>